<keyword evidence="1" id="KW-0732">Signal</keyword>
<comment type="caution">
    <text evidence="2">The sequence shown here is derived from an EMBL/GenBank/DDBJ whole genome shotgun (WGS) entry which is preliminary data.</text>
</comment>
<evidence type="ECO:0000313" key="2">
    <source>
        <dbReference type="EMBL" id="TQL63857.1"/>
    </source>
</evidence>
<dbReference type="PANTHER" id="PTHR43649:SF32">
    <property type="entry name" value="SUGAR BINDING SECRETED PROTEIN"/>
    <property type="match status" value="1"/>
</dbReference>
<dbReference type="AlphaFoldDB" id="A0A542ZU57"/>
<keyword evidence="3" id="KW-1185">Reference proteome</keyword>
<dbReference type="EMBL" id="VFOS01000001">
    <property type="protein sequence ID" value="TQL63857.1"/>
    <property type="molecule type" value="Genomic_DNA"/>
</dbReference>
<dbReference type="Gene3D" id="3.40.190.10">
    <property type="entry name" value="Periplasmic binding protein-like II"/>
    <property type="match status" value="1"/>
</dbReference>
<evidence type="ECO:0000313" key="3">
    <source>
        <dbReference type="Proteomes" id="UP000315389"/>
    </source>
</evidence>
<dbReference type="Proteomes" id="UP000315389">
    <property type="component" value="Unassembled WGS sequence"/>
</dbReference>
<dbReference type="PANTHER" id="PTHR43649">
    <property type="entry name" value="ARABINOSE-BINDING PROTEIN-RELATED"/>
    <property type="match status" value="1"/>
</dbReference>
<organism evidence="2 3">
    <name type="scientific">Rarobacter faecitabidus</name>
    <dbReference type="NCBI Taxonomy" id="13243"/>
    <lineage>
        <taxon>Bacteria</taxon>
        <taxon>Bacillati</taxon>
        <taxon>Actinomycetota</taxon>
        <taxon>Actinomycetes</taxon>
        <taxon>Micrococcales</taxon>
        <taxon>Rarobacteraceae</taxon>
        <taxon>Rarobacter</taxon>
    </lineage>
</organism>
<dbReference type="InterPro" id="IPR050490">
    <property type="entry name" value="Bact_solute-bd_prot1"/>
</dbReference>
<gene>
    <name evidence="2" type="ORF">FB461_0336</name>
</gene>
<dbReference type="InterPro" id="IPR006059">
    <property type="entry name" value="SBP"/>
</dbReference>
<dbReference type="PROSITE" id="PS51257">
    <property type="entry name" value="PROKAR_LIPOPROTEIN"/>
    <property type="match status" value="1"/>
</dbReference>
<accession>A0A542ZU57</accession>
<dbReference type="Pfam" id="PF13416">
    <property type="entry name" value="SBP_bac_8"/>
    <property type="match status" value="1"/>
</dbReference>
<dbReference type="SUPFAM" id="SSF53850">
    <property type="entry name" value="Periplasmic binding protein-like II"/>
    <property type="match status" value="1"/>
</dbReference>
<proteinExistence type="predicted"/>
<reference evidence="2 3" key="1">
    <citation type="submission" date="2019-06" db="EMBL/GenBank/DDBJ databases">
        <title>Sequencing the genomes of 1000 actinobacteria strains.</title>
        <authorList>
            <person name="Klenk H.-P."/>
        </authorList>
    </citation>
    <scope>NUCLEOTIDE SEQUENCE [LARGE SCALE GENOMIC DNA]</scope>
    <source>
        <strain evidence="2 3">DSM 4813</strain>
    </source>
</reference>
<name>A0A542ZU57_RARFA</name>
<protein>
    <submittedName>
        <fullName evidence="2">Cellobiose-binding protein</fullName>
    </submittedName>
</protein>
<feature type="signal peptide" evidence="1">
    <location>
        <begin position="1"/>
        <end position="25"/>
    </location>
</feature>
<feature type="chain" id="PRO_5038917820" evidence="1">
    <location>
        <begin position="26"/>
        <end position="439"/>
    </location>
</feature>
<sequence>MKHIRNAKRAAGAALGLVMAVSLTACGSGSSDGTKGTEGGDGGGSGEQITLRVATFNEFGYKKAGLYDEYMAANPNVKIEEVLAAKAEEASANLKTGLAAGSGLADIEAIEGDWLTEFIQSADKFTDLSDSSLDGRWAEYITAPATSDGQLIGYATDTGPEAVCYRQDLFAEAGLPTDRDEVAKLLAGDWDRYFEVGKDFVANSDKAWFDSAGANYQAMVNQLANPYEEDDNTPKDLATNSDIKALYEQVAGASTTDGLSAHLGQWSADWTSAFQNGAFATMLCPAWMLPIIEGNAAGVEGWNVADVFPGGGGNWGGSYLTVPAQGKHAEEAKKLAAWLTAPEQTAKVFAEVGNFPSQIEAQKSDEVTSKVNPFFNDAPVGQIFAERAAAITTTTHKGPNYAAIHKTVQDALNRVDIEQSQSIEDGWTQSISDFNNLGL</sequence>
<evidence type="ECO:0000256" key="1">
    <source>
        <dbReference type="SAM" id="SignalP"/>
    </source>
</evidence>